<gene>
    <name evidence="2" type="ORF">C441_04174</name>
</gene>
<feature type="transmembrane region" description="Helical" evidence="1">
    <location>
        <begin position="119"/>
        <end position="140"/>
    </location>
</feature>
<dbReference type="EMBL" id="AOLM01000006">
    <property type="protein sequence ID" value="ELZ96707.1"/>
    <property type="molecule type" value="Genomic_DNA"/>
</dbReference>
<evidence type="ECO:0000313" key="2">
    <source>
        <dbReference type="EMBL" id="ELZ96707.1"/>
    </source>
</evidence>
<keyword evidence="3" id="KW-1185">Reference proteome</keyword>
<feature type="transmembrane region" description="Helical" evidence="1">
    <location>
        <begin position="146"/>
        <end position="165"/>
    </location>
</feature>
<name>M0IKY4_9EURY</name>
<feature type="transmembrane region" description="Helical" evidence="1">
    <location>
        <begin position="348"/>
        <end position="372"/>
    </location>
</feature>
<sequence length="489" mass="51916">MSVSTMLRWDSRLQFRYGFYAVYAIVTMLFGLGLSGLPESVRTATLVMVLFADPGFLGFYFVGALVLFEKNEGVLHALVSSPLSADEYLVSKTLSLSFIANLGALVITLFVHGSAFQPVWFLLGLGLTAGLFVLVGFVAVARFDSLNAYFLTAIVYIVPLSLPLLDHFAVVESALFYLFPTQASLVLIGAAFEATPAWELAYAVGYLLVGIGVAYVLARRAFERHIVRETERKPTAEVERGSLLAGRSLGPVATLAVTDLRNWIRDPLLVYIGLSPFLLGLLARFGVAPIDAAVGFVDLAAYSDEILAAFLFTPAGTLGFAAGFFMLEDREQGVLQALRATPLTGRGYLAYRGAVFLGLAFVSTLVMVPLVNLGTLPLVPYLAIALVASLHTAVAGLLMASFAANTVEGVGVSKLLGFLIIAPVAAIALVAEPLQFLAGVLPPYWAAKATVAVLGGAALGAIGSYLAVVLLVQVALIAGLLRLFLRRAD</sequence>
<keyword evidence="1" id="KW-0812">Transmembrane</keyword>
<accession>M0IKY4</accession>
<feature type="transmembrane region" description="Helical" evidence="1">
    <location>
        <begin position="20"/>
        <end position="37"/>
    </location>
</feature>
<feature type="transmembrane region" description="Helical" evidence="1">
    <location>
        <begin position="88"/>
        <end position="112"/>
    </location>
</feature>
<feature type="transmembrane region" description="Helical" evidence="1">
    <location>
        <begin position="458"/>
        <end position="485"/>
    </location>
</feature>
<dbReference type="AlphaFoldDB" id="M0IKY4"/>
<feature type="transmembrane region" description="Helical" evidence="1">
    <location>
        <begin position="200"/>
        <end position="218"/>
    </location>
</feature>
<dbReference type="Pfam" id="PF24686">
    <property type="entry name" value="FLQE3_permease"/>
    <property type="match status" value="1"/>
</dbReference>
<dbReference type="RefSeq" id="WP_007273925.1">
    <property type="nucleotide sequence ID" value="NZ_AOLM01000006.1"/>
</dbReference>
<dbReference type="OrthoDB" id="86030at2157"/>
<protein>
    <recommendedName>
        <fullName evidence="4">ABC transporter permease</fullName>
    </recommendedName>
</protein>
<keyword evidence="1" id="KW-1133">Transmembrane helix</keyword>
<feature type="transmembrane region" description="Helical" evidence="1">
    <location>
        <begin position="306"/>
        <end position="327"/>
    </location>
</feature>
<comment type="caution">
    <text evidence="2">The sequence shown here is derived from an EMBL/GenBank/DDBJ whole genome shotgun (WGS) entry which is preliminary data.</text>
</comment>
<feature type="transmembrane region" description="Helical" evidence="1">
    <location>
        <begin position="268"/>
        <end position="286"/>
    </location>
</feature>
<evidence type="ECO:0000256" key="1">
    <source>
        <dbReference type="SAM" id="Phobius"/>
    </source>
</evidence>
<proteinExistence type="predicted"/>
<feature type="transmembrane region" description="Helical" evidence="1">
    <location>
        <begin position="44"/>
        <end position="68"/>
    </location>
</feature>
<dbReference type="Proteomes" id="UP000011508">
    <property type="component" value="Unassembled WGS sequence"/>
</dbReference>
<dbReference type="PATRIC" id="fig|662480.6.peg.811"/>
<dbReference type="InterPro" id="IPR056926">
    <property type="entry name" value="FLQE3_permease"/>
</dbReference>
<organism evidence="2 3">
    <name type="scientific">Haloferax sulfurifontis ATCC BAA-897</name>
    <dbReference type="NCBI Taxonomy" id="662480"/>
    <lineage>
        <taxon>Archaea</taxon>
        <taxon>Methanobacteriati</taxon>
        <taxon>Methanobacteriota</taxon>
        <taxon>Stenosarchaea group</taxon>
        <taxon>Halobacteria</taxon>
        <taxon>Halobacteriales</taxon>
        <taxon>Haloferacaceae</taxon>
        <taxon>Haloferax</taxon>
    </lineage>
</organism>
<evidence type="ECO:0008006" key="4">
    <source>
        <dbReference type="Google" id="ProtNLM"/>
    </source>
</evidence>
<keyword evidence="1" id="KW-0472">Membrane</keyword>
<reference evidence="2 3" key="1">
    <citation type="journal article" date="2014" name="PLoS Genet.">
        <title>Phylogenetically driven sequencing of extremely halophilic archaea reveals strategies for static and dynamic osmo-response.</title>
        <authorList>
            <person name="Becker E.A."/>
            <person name="Seitzer P.M."/>
            <person name="Tritt A."/>
            <person name="Larsen D."/>
            <person name="Krusor M."/>
            <person name="Yao A.I."/>
            <person name="Wu D."/>
            <person name="Madern D."/>
            <person name="Eisen J.A."/>
            <person name="Darling A.E."/>
            <person name="Facciotti M.T."/>
        </authorList>
    </citation>
    <scope>NUCLEOTIDE SEQUENCE [LARGE SCALE GENOMIC DNA]</scope>
    <source>
        <strain evidence="2 3">ATCC BAA-897</strain>
    </source>
</reference>
<evidence type="ECO:0000313" key="3">
    <source>
        <dbReference type="Proteomes" id="UP000011508"/>
    </source>
</evidence>
<feature type="transmembrane region" description="Helical" evidence="1">
    <location>
        <begin position="378"/>
        <end position="403"/>
    </location>
</feature>
<feature type="transmembrane region" description="Helical" evidence="1">
    <location>
        <begin position="415"/>
        <end position="438"/>
    </location>
</feature>